<evidence type="ECO:0000259" key="7">
    <source>
        <dbReference type="Pfam" id="PF07005"/>
    </source>
</evidence>
<comment type="caution">
    <text evidence="9">The sequence shown here is derived from an EMBL/GenBank/DDBJ whole genome shotgun (WGS) entry which is preliminary data.</text>
</comment>
<dbReference type="EMBL" id="JABAFP010000001">
    <property type="protein sequence ID" value="NME41213.1"/>
    <property type="molecule type" value="Genomic_DNA"/>
</dbReference>
<dbReference type="InterPro" id="IPR031475">
    <property type="entry name" value="NBD_C"/>
</dbReference>
<organism evidence="9">
    <name type="scientific">Ligilactobacillus agilis</name>
    <dbReference type="NCBI Taxonomy" id="1601"/>
    <lineage>
        <taxon>Bacteria</taxon>
        <taxon>Bacillati</taxon>
        <taxon>Bacillota</taxon>
        <taxon>Bacilli</taxon>
        <taxon>Lactobacillales</taxon>
        <taxon>Lactobacillaceae</taxon>
        <taxon>Ligilactobacillus</taxon>
    </lineage>
</organism>
<dbReference type="Proteomes" id="UP000494265">
    <property type="component" value="Unassembled WGS sequence"/>
</dbReference>
<dbReference type="AlphaFoldDB" id="A0A6F9XKG5"/>
<dbReference type="Gene3D" id="3.40.50.10840">
    <property type="entry name" value="Putative sugar-binding, N-terminal domain"/>
    <property type="match status" value="1"/>
</dbReference>
<keyword evidence="5" id="KW-0067">ATP-binding</keyword>
<dbReference type="SUPFAM" id="SSF142764">
    <property type="entry name" value="YgbK-like"/>
    <property type="match status" value="1"/>
</dbReference>
<feature type="domain" description="Four-carbon acid sugar kinase nucleotide binding" evidence="8">
    <location>
        <begin position="225"/>
        <end position="391"/>
    </location>
</feature>
<reference evidence="10 11" key="2">
    <citation type="submission" date="2020-04" db="EMBL/GenBank/DDBJ databases">
        <authorList>
            <person name="Hitch T.C.A."/>
            <person name="Wylensek D."/>
            <person name="Clavel T."/>
        </authorList>
    </citation>
    <scope>NUCLEOTIDE SEQUENCE [LARGE SCALE GENOMIC DNA]</scope>
    <source>
        <strain evidence="10 11">WCA-389-WT-5H1</strain>
    </source>
</reference>
<proteinExistence type="inferred from homology"/>
<reference evidence="9" key="1">
    <citation type="submission" date="2019-10" db="EMBL/GenBank/DDBJ databases">
        <title>Lactobacillus agilis SY212 Whole Genome Sequencing Project.</title>
        <authorList>
            <person name="Suzuki S."/>
            <person name="Endo A."/>
            <person name="Maeno S."/>
            <person name="Shiwa Y."/>
            <person name="Matsutani M."/>
            <person name="Kajikawa A."/>
        </authorList>
    </citation>
    <scope>NUCLEOTIDE SEQUENCE</scope>
    <source>
        <strain evidence="9">SY212</strain>
    </source>
</reference>
<dbReference type="Proteomes" id="UP000563853">
    <property type="component" value="Unassembled WGS sequence"/>
</dbReference>
<evidence type="ECO:0000256" key="4">
    <source>
        <dbReference type="ARBA" id="ARBA00022777"/>
    </source>
</evidence>
<evidence type="ECO:0000259" key="8">
    <source>
        <dbReference type="Pfam" id="PF17042"/>
    </source>
</evidence>
<sequence length="399" mass="44587">MRNKSLIIADDFTGSNDTGVQLRKKGFPIDVLLFPTNKKLSNSIVLDTESRLLSSKDAYQKVKKMTKSVVENNEFRFIYKKIDSTLRGNIATEIKAVADVTHPDKIVIAPAFPKIGRTTLNGRHYLNKVPLLETEIVNDPLTPIWTDNLIELLQNDFKDNIALHPASNFDDKKWSEYTIHVFDIQNDNDLIHLTNILKEFQEKILFVGSAGLAEYLFEKERLPTLSVVGSISEVSLEQMNFAESKGIYSVNVELNDLLNDSKIDKYSRIITNSLQQNGDTILTVTRKRSDYTKTIELFNSLGILDKKEISRIIRESLAKITTSAMSKTPIAGLFLTGGDTAIEIINECNSTGCQIISEIEPGIVQSTLLGGDFDGMKIITKAGAFGKKDSLYNSIQTLK</sequence>
<evidence type="ECO:0000313" key="9">
    <source>
        <dbReference type="EMBL" id="GET05739.1"/>
    </source>
</evidence>
<dbReference type="EMBL" id="BLAM01000083">
    <property type="protein sequence ID" value="GET05739.1"/>
    <property type="molecule type" value="Genomic_DNA"/>
</dbReference>
<evidence type="ECO:0000313" key="11">
    <source>
        <dbReference type="Proteomes" id="UP000563853"/>
    </source>
</evidence>
<accession>A0A6F9XKG5</accession>
<dbReference type="InterPro" id="IPR010737">
    <property type="entry name" value="4-carb_acid_sugar_kinase_N"/>
</dbReference>
<comment type="similarity">
    <text evidence="1">Belongs to the four-carbon acid sugar kinase family.</text>
</comment>
<evidence type="ECO:0000256" key="2">
    <source>
        <dbReference type="ARBA" id="ARBA00022679"/>
    </source>
</evidence>
<keyword evidence="6" id="KW-0119">Carbohydrate metabolism</keyword>
<evidence type="ECO:0000256" key="6">
    <source>
        <dbReference type="ARBA" id="ARBA00023277"/>
    </source>
</evidence>
<feature type="domain" description="Four-carbon acid sugar kinase N-terminal" evidence="7">
    <location>
        <begin position="6"/>
        <end position="216"/>
    </location>
</feature>
<evidence type="ECO:0000256" key="3">
    <source>
        <dbReference type="ARBA" id="ARBA00022741"/>
    </source>
</evidence>
<evidence type="ECO:0000256" key="1">
    <source>
        <dbReference type="ARBA" id="ARBA00005715"/>
    </source>
</evidence>
<keyword evidence="3" id="KW-0547">Nucleotide-binding</keyword>
<dbReference type="Pfam" id="PF17042">
    <property type="entry name" value="NBD_C"/>
    <property type="match status" value="1"/>
</dbReference>
<dbReference type="GO" id="GO:0005524">
    <property type="term" value="F:ATP binding"/>
    <property type="evidence" value="ECO:0007669"/>
    <property type="project" value="UniProtKB-KW"/>
</dbReference>
<name>A0A6F9XKG5_9LACO</name>
<gene>
    <name evidence="10" type="ORF">HF863_00230</name>
    <name evidence="9" type="ORF">SY212_07690</name>
</gene>
<protein>
    <submittedName>
        <fullName evidence="10">Four-carbon acid sugar kinase family protein</fullName>
    </submittedName>
</protein>
<keyword evidence="2" id="KW-0808">Transferase</keyword>
<keyword evidence="4 10" id="KW-0418">Kinase</keyword>
<dbReference type="InterPro" id="IPR042213">
    <property type="entry name" value="NBD_C_sf"/>
</dbReference>
<dbReference type="InterPro" id="IPR037051">
    <property type="entry name" value="4-carb_acid_sugar_kinase_N_sf"/>
</dbReference>
<evidence type="ECO:0000313" key="10">
    <source>
        <dbReference type="EMBL" id="NME41213.1"/>
    </source>
</evidence>
<dbReference type="Gene3D" id="3.40.980.20">
    <property type="entry name" value="Four-carbon acid sugar kinase, nucleotide binding domain"/>
    <property type="match status" value="1"/>
</dbReference>
<evidence type="ECO:0000256" key="5">
    <source>
        <dbReference type="ARBA" id="ARBA00022840"/>
    </source>
</evidence>
<dbReference type="RefSeq" id="WP_170090982.1">
    <property type="nucleotide sequence ID" value="NZ_BLAM01000083.1"/>
</dbReference>
<dbReference type="Pfam" id="PF07005">
    <property type="entry name" value="SBD_N"/>
    <property type="match status" value="1"/>
</dbReference>
<dbReference type="GO" id="GO:0016301">
    <property type="term" value="F:kinase activity"/>
    <property type="evidence" value="ECO:0007669"/>
    <property type="project" value="UniProtKB-KW"/>
</dbReference>